<keyword evidence="2" id="KW-1133">Transmembrane helix</keyword>
<protein>
    <submittedName>
        <fullName evidence="3">N-acetylglucosaminyl-phosphatidylinositol de-N-acetylase</fullName>
        <ecNumber evidence="3">3.5.1.89</ecNumber>
    </submittedName>
</protein>
<sequence>MTPNHYRSNAQSSRYDNGYGNTSALAVVSPERGLRAIEYDTKNHLVKQEPSSSPPPPAPPPLQTFNPIRYLYTCIVLFAFGYLLTQLVFNGTRDERELPSGRELHLSLTKYHKWHGAVFFVKEEIDMRTTMDLRTWRWRPWSKKRVLCSMLIDELNSGAPFCSIPTRLDHDNSRFFECYAKTIENLVRERKMNVFITNEAFKNKHQLVFSATKRILSNLSKTDTNGLPLPKLYTLRTPNLVSKFVGPFAPFLTKCERVADSVIYVVEYAIILFSEHFSVGSGSSHRRWAHANRLAKETPLSPMLVYMSSWYDWWDTVEKAWRSIGFRWTAGLHLVFSRYMWVNELVEEVL</sequence>
<comment type="caution">
    <text evidence="3">The sequence shown here is derived from an EMBL/GenBank/DDBJ whole genome shotgun (WGS) entry which is preliminary data.</text>
</comment>
<evidence type="ECO:0000313" key="4">
    <source>
        <dbReference type="Proteomes" id="UP001383192"/>
    </source>
</evidence>
<feature type="transmembrane region" description="Helical" evidence="2">
    <location>
        <begin position="70"/>
        <end position="89"/>
    </location>
</feature>
<proteinExistence type="predicted"/>
<dbReference type="EC" id="3.5.1.89" evidence="3"/>
<keyword evidence="4" id="KW-1185">Reference proteome</keyword>
<keyword evidence="2" id="KW-0472">Membrane</keyword>
<name>A0AAW0BKJ0_9AGAR</name>
<dbReference type="GO" id="GO:0000225">
    <property type="term" value="F:N-acetylglucosaminylphosphatidylinositol deacetylase activity"/>
    <property type="evidence" value="ECO:0007669"/>
    <property type="project" value="UniProtKB-EC"/>
</dbReference>
<evidence type="ECO:0000313" key="3">
    <source>
        <dbReference type="EMBL" id="KAK7026406.1"/>
    </source>
</evidence>
<dbReference type="Proteomes" id="UP001383192">
    <property type="component" value="Unassembled WGS sequence"/>
</dbReference>
<keyword evidence="3" id="KW-0378">Hydrolase</keyword>
<keyword evidence="2" id="KW-0812">Transmembrane</keyword>
<evidence type="ECO:0000256" key="1">
    <source>
        <dbReference type="SAM" id="MobiDB-lite"/>
    </source>
</evidence>
<dbReference type="EMBL" id="JAYKXP010000105">
    <property type="protein sequence ID" value="KAK7026406.1"/>
    <property type="molecule type" value="Genomic_DNA"/>
</dbReference>
<gene>
    <name evidence="3" type="primary">GPI12_2</name>
    <name evidence="3" type="ORF">VNI00_015641</name>
</gene>
<organism evidence="3 4">
    <name type="scientific">Paramarasmius palmivorus</name>
    <dbReference type="NCBI Taxonomy" id="297713"/>
    <lineage>
        <taxon>Eukaryota</taxon>
        <taxon>Fungi</taxon>
        <taxon>Dikarya</taxon>
        <taxon>Basidiomycota</taxon>
        <taxon>Agaricomycotina</taxon>
        <taxon>Agaricomycetes</taxon>
        <taxon>Agaricomycetidae</taxon>
        <taxon>Agaricales</taxon>
        <taxon>Marasmiineae</taxon>
        <taxon>Marasmiaceae</taxon>
        <taxon>Paramarasmius</taxon>
    </lineage>
</organism>
<dbReference type="AlphaFoldDB" id="A0AAW0BKJ0"/>
<accession>A0AAW0BKJ0</accession>
<evidence type="ECO:0000256" key="2">
    <source>
        <dbReference type="SAM" id="Phobius"/>
    </source>
</evidence>
<reference evidence="3 4" key="1">
    <citation type="submission" date="2024-01" db="EMBL/GenBank/DDBJ databases">
        <title>A draft genome for a cacao thread blight-causing isolate of Paramarasmius palmivorus.</title>
        <authorList>
            <person name="Baruah I.K."/>
            <person name="Bukari Y."/>
            <person name="Amoako-Attah I."/>
            <person name="Meinhardt L.W."/>
            <person name="Bailey B.A."/>
            <person name="Cohen S.P."/>
        </authorList>
    </citation>
    <scope>NUCLEOTIDE SEQUENCE [LARGE SCALE GENOMIC DNA]</scope>
    <source>
        <strain evidence="3 4">GH-12</strain>
    </source>
</reference>
<feature type="region of interest" description="Disordered" evidence="1">
    <location>
        <begin position="1"/>
        <end position="21"/>
    </location>
</feature>